<keyword evidence="8" id="KW-1185">Reference proteome</keyword>
<dbReference type="SMART" id="SM00732">
    <property type="entry name" value="YqgFc"/>
    <property type="match status" value="1"/>
</dbReference>
<evidence type="ECO:0000256" key="2">
    <source>
        <dbReference type="ARBA" id="ARBA00022517"/>
    </source>
</evidence>
<keyword evidence="4 5" id="KW-0378">Hydrolase</keyword>
<proteinExistence type="inferred from homology"/>
<dbReference type="Proteomes" id="UP000321248">
    <property type="component" value="Unassembled WGS sequence"/>
</dbReference>
<evidence type="ECO:0000256" key="1">
    <source>
        <dbReference type="ARBA" id="ARBA00022490"/>
    </source>
</evidence>
<dbReference type="HAMAP" id="MF_00651">
    <property type="entry name" value="Nuclease_YqgF"/>
    <property type="match status" value="1"/>
</dbReference>
<evidence type="ECO:0000256" key="4">
    <source>
        <dbReference type="ARBA" id="ARBA00022801"/>
    </source>
</evidence>
<dbReference type="PANTHER" id="PTHR33317:SF4">
    <property type="entry name" value="POLYNUCLEOTIDYL TRANSFERASE, RIBONUCLEASE H-LIKE SUPERFAMILY PROTEIN"/>
    <property type="match status" value="1"/>
</dbReference>
<dbReference type="EC" id="3.1.-.-" evidence="5"/>
<organism evidence="7 8">
    <name type="scientific">Alkalisalibacterium limincola</name>
    <dbReference type="NCBI Taxonomy" id="2699169"/>
    <lineage>
        <taxon>Bacteria</taxon>
        <taxon>Pseudomonadati</taxon>
        <taxon>Pseudomonadota</taxon>
        <taxon>Gammaproteobacteria</taxon>
        <taxon>Lysobacterales</taxon>
        <taxon>Lysobacteraceae</taxon>
        <taxon>Alkalisalibacterium</taxon>
    </lineage>
</organism>
<protein>
    <recommendedName>
        <fullName evidence="5">Putative pre-16S rRNA nuclease</fullName>
        <ecNumber evidence="5">3.1.-.-</ecNumber>
    </recommendedName>
</protein>
<dbReference type="InterPro" id="IPR006641">
    <property type="entry name" value="YqgF/RNaseH-like_dom"/>
</dbReference>
<dbReference type="InterPro" id="IPR005227">
    <property type="entry name" value="YqgF"/>
</dbReference>
<dbReference type="SUPFAM" id="SSF53098">
    <property type="entry name" value="Ribonuclease H-like"/>
    <property type="match status" value="1"/>
</dbReference>
<dbReference type="InterPro" id="IPR037027">
    <property type="entry name" value="YqgF/RNaseH-like_dom_sf"/>
</dbReference>
<accession>A0A5C8KSS7</accession>
<comment type="similarity">
    <text evidence="5">Belongs to the YqgF HJR family.</text>
</comment>
<evidence type="ECO:0000256" key="5">
    <source>
        <dbReference type="HAMAP-Rule" id="MF_00651"/>
    </source>
</evidence>
<evidence type="ECO:0000313" key="7">
    <source>
        <dbReference type="EMBL" id="TXK62678.1"/>
    </source>
</evidence>
<comment type="function">
    <text evidence="5">Could be a nuclease involved in processing of the 5'-end of pre-16S rRNA.</text>
</comment>
<gene>
    <name evidence="7" type="primary">ruvX</name>
    <name evidence="7" type="ORF">FU658_08035</name>
</gene>
<dbReference type="CDD" id="cd16964">
    <property type="entry name" value="YqgF"/>
    <property type="match status" value="1"/>
</dbReference>
<dbReference type="GO" id="GO:0000967">
    <property type="term" value="P:rRNA 5'-end processing"/>
    <property type="evidence" value="ECO:0007669"/>
    <property type="project" value="UniProtKB-UniRule"/>
</dbReference>
<dbReference type="EMBL" id="VRTS01000004">
    <property type="protein sequence ID" value="TXK62678.1"/>
    <property type="molecule type" value="Genomic_DNA"/>
</dbReference>
<name>A0A5C8KSS7_9GAMM</name>
<dbReference type="RefSeq" id="WP_147891601.1">
    <property type="nucleotide sequence ID" value="NZ_VRTS01000004.1"/>
</dbReference>
<comment type="caution">
    <text evidence="7">The sequence shown here is derived from an EMBL/GenBank/DDBJ whole genome shotgun (WGS) entry which is preliminary data.</text>
</comment>
<evidence type="ECO:0000313" key="8">
    <source>
        <dbReference type="Proteomes" id="UP000321248"/>
    </source>
</evidence>
<dbReference type="AlphaFoldDB" id="A0A5C8KSS7"/>
<dbReference type="InterPro" id="IPR012337">
    <property type="entry name" value="RNaseH-like_sf"/>
</dbReference>
<dbReference type="GO" id="GO:0004518">
    <property type="term" value="F:nuclease activity"/>
    <property type="evidence" value="ECO:0007669"/>
    <property type="project" value="UniProtKB-KW"/>
</dbReference>
<dbReference type="Pfam" id="PF03652">
    <property type="entry name" value="RuvX"/>
    <property type="match status" value="1"/>
</dbReference>
<keyword evidence="1 5" id="KW-0963">Cytoplasm</keyword>
<reference evidence="7 8" key="1">
    <citation type="submission" date="2019-08" db="EMBL/GenBank/DDBJ databases">
        <authorList>
            <person name="Karlyshev A.V."/>
        </authorList>
    </citation>
    <scope>NUCLEOTIDE SEQUENCE [LARGE SCALE GENOMIC DNA]</scope>
    <source>
        <strain evidence="7 8">Alg18-2.2</strain>
    </source>
</reference>
<evidence type="ECO:0000256" key="3">
    <source>
        <dbReference type="ARBA" id="ARBA00022722"/>
    </source>
</evidence>
<evidence type="ECO:0000259" key="6">
    <source>
        <dbReference type="SMART" id="SM00732"/>
    </source>
</evidence>
<dbReference type="OrthoDB" id="9796140at2"/>
<comment type="subcellular location">
    <subcellularLocation>
        <location evidence="5">Cytoplasm</location>
    </subcellularLocation>
</comment>
<keyword evidence="2 5" id="KW-0690">Ribosome biogenesis</keyword>
<dbReference type="Gene3D" id="3.30.420.140">
    <property type="entry name" value="YqgF/RNase H-like domain"/>
    <property type="match status" value="1"/>
</dbReference>
<feature type="domain" description="YqgF/RNase H-like" evidence="6">
    <location>
        <begin position="5"/>
        <end position="107"/>
    </location>
</feature>
<dbReference type="GO" id="GO:0005829">
    <property type="term" value="C:cytosol"/>
    <property type="evidence" value="ECO:0007669"/>
    <property type="project" value="TreeGrafter"/>
</dbReference>
<dbReference type="GO" id="GO:0016788">
    <property type="term" value="F:hydrolase activity, acting on ester bonds"/>
    <property type="evidence" value="ECO:0007669"/>
    <property type="project" value="UniProtKB-UniRule"/>
</dbReference>
<keyword evidence="3 5" id="KW-0540">Nuclease</keyword>
<dbReference type="PANTHER" id="PTHR33317">
    <property type="entry name" value="POLYNUCLEOTIDYL TRANSFERASE, RIBONUCLEASE H-LIKE SUPERFAMILY PROTEIN"/>
    <property type="match status" value="1"/>
</dbReference>
<dbReference type="NCBIfam" id="TIGR00250">
    <property type="entry name" value="RNAse_H_YqgF"/>
    <property type="match status" value="1"/>
</dbReference>
<sequence length="152" mass="16597">MNSDGPALGFDIGSKIIGVAICNPLTDGVRDLGIVTVGERGLDWARVDALVADWAPAALVVGDPLQLDPEAPDQPNRARALRFARQARQRYALPVYLVDERDTSKEAARRFAADRARGTRRRRDAARIDALAAVLILERWLMQPGSATEVNP</sequence>